<evidence type="ECO:0000313" key="3">
    <source>
        <dbReference type="Proteomes" id="UP000741863"/>
    </source>
</evidence>
<protein>
    <submittedName>
        <fullName evidence="2">Uncharacterized protein</fullName>
    </submittedName>
</protein>
<comment type="caution">
    <text evidence="2">The sequence shown here is derived from an EMBL/GenBank/DDBJ whole genome shotgun (WGS) entry which is preliminary data.</text>
</comment>
<sequence length="34" mass="3705">MNLTIFVVAILVGVLGIGYGVFSIFKELGYSNRN</sequence>
<evidence type="ECO:0000313" key="2">
    <source>
        <dbReference type="EMBL" id="MBM7634926.1"/>
    </source>
</evidence>
<dbReference type="Proteomes" id="UP000741863">
    <property type="component" value="Unassembled WGS sequence"/>
</dbReference>
<proteinExistence type="predicted"/>
<keyword evidence="1" id="KW-0472">Membrane</keyword>
<accession>A0ABS2PIZ3</accession>
<dbReference type="EMBL" id="JAFBEC010000019">
    <property type="protein sequence ID" value="MBM7634926.1"/>
    <property type="molecule type" value="Genomic_DNA"/>
</dbReference>
<organism evidence="2 3">
    <name type="scientific">Geomicrobium sediminis</name>
    <dbReference type="NCBI Taxonomy" id="1347788"/>
    <lineage>
        <taxon>Bacteria</taxon>
        <taxon>Bacillati</taxon>
        <taxon>Bacillota</taxon>
        <taxon>Bacilli</taxon>
        <taxon>Bacillales</taxon>
        <taxon>Geomicrobium</taxon>
    </lineage>
</organism>
<reference evidence="2 3" key="1">
    <citation type="submission" date="2021-01" db="EMBL/GenBank/DDBJ databases">
        <title>Genomic Encyclopedia of Type Strains, Phase IV (KMG-IV): sequencing the most valuable type-strain genomes for metagenomic binning, comparative biology and taxonomic classification.</title>
        <authorList>
            <person name="Goeker M."/>
        </authorList>
    </citation>
    <scope>NUCLEOTIDE SEQUENCE [LARGE SCALE GENOMIC DNA]</scope>
    <source>
        <strain evidence="2 3">DSM 25540</strain>
    </source>
</reference>
<keyword evidence="3" id="KW-1185">Reference proteome</keyword>
<gene>
    <name evidence="2" type="ORF">JOD17_004053</name>
</gene>
<feature type="transmembrane region" description="Helical" evidence="1">
    <location>
        <begin position="6"/>
        <end position="25"/>
    </location>
</feature>
<name>A0ABS2PIZ3_9BACL</name>
<keyword evidence="1" id="KW-0812">Transmembrane</keyword>
<evidence type="ECO:0000256" key="1">
    <source>
        <dbReference type="SAM" id="Phobius"/>
    </source>
</evidence>
<keyword evidence="1" id="KW-1133">Transmembrane helix</keyword>